<comment type="caution">
    <text evidence="4">The sequence shown here is derived from an EMBL/GenBank/DDBJ whole genome shotgun (WGS) entry which is preliminary data.</text>
</comment>
<keyword evidence="2" id="KW-0472">Membrane</keyword>
<dbReference type="Pfam" id="PF16486">
    <property type="entry name" value="ArgoN"/>
    <property type="match status" value="1"/>
</dbReference>
<dbReference type="PANTHER" id="PTHR22891">
    <property type="entry name" value="EUKARYOTIC TRANSLATION INITIATION FACTOR 2C"/>
    <property type="match status" value="1"/>
</dbReference>
<dbReference type="OrthoDB" id="10252740at2759"/>
<feature type="compositionally biased region" description="Gly residues" evidence="1">
    <location>
        <begin position="111"/>
        <end position="130"/>
    </location>
</feature>
<feature type="transmembrane region" description="Helical" evidence="2">
    <location>
        <begin position="319"/>
        <end position="346"/>
    </location>
</feature>
<feature type="domain" description="Protein argonaute N-terminal" evidence="3">
    <location>
        <begin position="161"/>
        <end position="292"/>
    </location>
</feature>
<protein>
    <recommendedName>
        <fullName evidence="3">Protein argonaute N-terminal domain-containing protein</fullName>
    </recommendedName>
</protein>
<dbReference type="EMBL" id="CAAALY010084899">
    <property type="protein sequence ID" value="VEL27102.1"/>
    <property type="molecule type" value="Genomic_DNA"/>
</dbReference>
<dbReference type="InterPro" id="IPR036085">
    <property type="entry name" value="PAZ_dom_sf"/>
</dbReference>
<sequence>MRNANGRSTSSASGCSIGNGMTDNRSPPLLGMDRVGLPDAIHSFDECLVSSAKLSEGGRSINNGVSTVGGNSRSYTYIYGAPGGSGGGGSVTSGSVGRGDASGSHHNIGLAGAGALGGSSGGGPGSGWSGGSSSSSSMQQSQQHLVIFEPPSRPSRGTEGRSITLRANHFEIRMPKGFLHHYDVTITPEKCPRRVNREIIETMVNSMHYQKYFYNQKPVFDGRRNMYTRDPLPISKEKVELEVMLPGEGKDRVFRVAIKHVSEVSLFALEEALEGRAKNIPQDAVLSLDVIMRHLPSMRWVPFRKMILSKLTVKSLADLLISLLLQLILMFKIILCSLILISPLIIQKIF</sequence>
<feature type="compositionally biased region" description="Polar residues" evidence="1">
    <location>
        <begin position="1"/>
        <end position="25"/>
    </location>
</feature>
<organism evidence="4 5">
    <name type="scientific">Protopolystoma xenopodis</name>
    <dbReference type="NCBI Taxonomy" id="117903"/>
    <lineage>
        <taxon>Eukaryota</taxon>
        <taxon>Metazoa</taxon>
        <taxon>Spiralia</taxon>
        <taxon>Lophotrochozoa</taxon>
        <taxon>Platyhelminthes</taxon>
        <taxon>Monogenea</taxon>
        <taxon>Polyopisthocotylea</taxon>
        <taxon>Polystomatidea</taxon>
        <taxon>Polystomatidae</taxon>
        <taxon>Protopolystoma</taxon>
    </lineage>
</organism>
<evidence type="ECO:0000256" key="2">
    <source>
        <dbReference type="SAM" id="Phobius"/>
    </source>
</evidence>
<evidence type="ECO:0000256" key="1">
    <source>
        <dbReference type="SAM" id="MobiDB-lite"/>
    </source>
</evidence>
<gene>
    <name evidence="4" type="ORF">PXEA_LOCUS20542</name>
</gene>
<name>A0A448X3T6_9PLAT</name>
<keyword evidence="2" id="KW-1133">Transmembrane helix</keyword>
<accession>A0A448X3T6</accession>
<dbReference type="InterPro" id="IPR032474">
    <property type="entry name" value="Argonaute_N"/>
</dbReference>
<evidence type="ECO:0000259" key="3">
    <source>
        <dbReference type="Pfam" id="PF16486"/>
    </source>
</evidence>
<reference evidence="4" key="1">
    <citation type="submission" date="2018-11" db="EMBL/GenBank/DDBJ databases">
        <authorList>
            <consortium name="Pathogen Informatics"/>
        </authorList>
    </citation>
    <scope>NUCLEOTIDE SEQUENCE</scope>
</reference>
<feature type="region of interest" description="Disordered" evidence="1">
    <location>
        <begin position="86"/>
        <end position="161"/>
    </location>
</feature>
<dbReference type="AlphaFoldDB" id="A0A448X3T6"/>
<dbReference type="SUPFAM" id="SSF101690">
    <property type="entry name" value="PAZ domain"/>
    <property type="match status" value="1"/>
</dbReference>
<keyword evidence="5" id="KW-1185">Reference proteome</keyword>
<evidence type="ECO:0000313" key="5">
    <source>
        <dbReference type="Proteomes" id="UP000784294"/>
    </source>
</evidence>
<proteinExistence type="predicted"/>
<evidence type="ECO:0000313" key="4">
    <source>
        <dbReference type="EMBL" id="VEL27102.1"/>
    </source>
</evidence>
<dbReference type="Proteomes" id="UP000784294">
    <property type="component" value="Unassembled WGS sequence"/>
</dbReference>
<feature type="region of interest" description="Disordered" evidence="1">
    <location>
        <begin position="1"/>
        <end position="28"/>
    </location>
</feature>
<keyword evidence="2" id="KW-0812">Transmembrane</keyword>